<evidence type="ECO:0000313" key="2">
    <source>
        <dbReference type="Proteomes" id="UP000014136"/>
    </source>
</evidence>
<dbReference type="HOGENOM" id="CLU_2179812_0_0_9"/>
<dbReference type="RefSeq" id="WP_016175806.1">
    <property type="nucleotide sequence ID" value="NZ_KE136389.1"/>
</dbReference>
<accession>S0JJR3</accession>
<dbReference type="EMBL" id="AHYT01000009">
    <property type="protein sequence ID" value="EOT28123.1"/>
    <property type="molecule type" value="Genomic_DNA"/>
</dbReference>
<dbReference type="Proteomes" id="UP000014136">
    <property type="component" value="Unassembled WGS sequence"/>
</dbReference>
<proteinExistence type="predicted"/>
<keyword evidence="2" id="KW-1185">Reference proteome</keyword>
<reference evidence="1 2" key="1">
    <citation type="submission" date="2013-03" db="EMBL/GenBank/DDBJ databases">
        <title>The Genome Sequence of Enterococcus saccharolyticus ATCC_43076 (Illumina only assembly).</title>
        <authorList>
            <consortium name="The Broad Institute Genomics Platform"/>
            <consortium name="The Broad Institute Genome Sequencing Center for Infectious Disease"/>
            <person name="Earl A."/>
            <person name="Russ C."/>
            <person name="Gilmore M."/>
            <person name="Surin D."/>
            <person name="Walker B."/>
            <person name="Young S."/>
            <person name="Zeng Q."/>
            <person name="Gargeya S."/>
            <person name="Fitzgerald M."/>
            <person name="Haas B."/>
            <person name="Abouelleil A."/>
            <person name="Allen A.W."/>
            <person name="Alvarado L."/>
            <person name="Arachchi H.M."/>
            <person name="Berlin A.M."/>
            <person name="Chapman S.B."/>
            <person name="Gainer-Dewar J."/>
            <person name="Goldberg J."/>
            <person name="Griggs A."/>
            <person name="Gujja S."/>
            <person name="Hansen M."/>
            <person name="Howarth C."/>
            <person name="Imamovic A."/>
            <person name="Ireland A."/>
            <person name="Larimer J."/>
            <person name="McCowan C."/>
            <person name="Murphy C."/>
            <person name="Pearson M."/>
            <person name="Poon T.W."/>
            <person name="Priest M."/>
            <person name="Roberts A."/>
            <person name="Saif S."/>
            <person name="Shea T."/>
            <person name="Sisk P."/>
            <person name="Sykes S."/>
            <person name="Wortman J."/>
            <person name="Nusbaum C."/>
            <person name="Birren B."/>
        </authorList>
    </citation>
    <scope>NUCLEOTIDE SEQUENCE [LARGE SCALE GENOMIC DNA]</scope>
    <source>
        <strain evidence="1 2">ATCC 43076</strain>
    </source>
</reference>
<dbReference type="PATRIC" id="fig|1139996.3.peg.2008"/>
<organism evidence="1 2">
    <name type="scientific">Enterococcus saccharolyticus subsp. saccharolyticus ATCC 43076</name>
    <dbReference type="NCBI Taxonomy" id="1139996"/>
    <lineage>
        <taxon>Bacteria</taxon>
        <taxon>Bacillati</taxon>
        <taxon>Bacillota</taxon>
        <taxon>Bacilli</taxon>
        <taxon>Lactobacillales</taxon>
        <taxon>Enterococcaceae</taxon>
        <taxon>Enterococcus</taxon>
    </lineage>
</organism>
<comment type="caution">
    <text evidence="1">The sequence shown here is derived from an EMBL/GenBank/DDBJ whole genome shotgun (WGS) entry which is preliminary data.</text>
</comment>
<protein>
    <submittedName>
        <fullName evidence="1">Uncharacterized protein</fullName>
    </submittedName>
</protein>
<sequence length="109" mass="12695">MLTTVHVHNQTELLQEVKKQTDQIILTDELARFARELKKYQLTPNERLGSDLGSSGMTGLAENILNRVFQSYEGKDEEETRINERIQILYNIQLVDAETVMLRLKQLDY</sequence>
<gene>
    <name evidence="1" type="ORF">OMQ_02039</name>
</gene>
<name>S0JJR3_9ENTE</name>
<dbReference type="AlphaFoldDB" id="S0JJR3"/>
<evidence type="ECO:0000313" key="1">
    <source>
        <dbReference type="EMBL" id="EOT28123.1"/>
    </source>
</evidence>